<evidence type="ECO:0000313" key="3">
    <source>
        <dbReference type="EMBL" id="MFC4554006.1"/>
    </source>
</evidence>
<dbReference type="EMBL" id="JBHSGF010000001">
    <property type="protein sequence ID" value="MFC4554006.1"/>
    <property type="molecule type" value="Genomic_DNA"/>
</dbReference>
<proteinExistence type="predicted"/>
<sequence>MTAWLQQPAGIAVPGGQAHMITVTSRRELLGPGARTALFVGQEHGAGVSFFWVDVPPGGGPRRHHHPYTETWVVLRGEVRVTADDEDVSAVAGDVITVTAGTEHRFRGAGEGNLEMLCIHDSPTVIQEFTE</sequence>
<dbReference type="InterPro" id="IPR014710">
    <property type="entry name" value="RmlC-like_jellyroll"/>
</dbReference>
<dbReference type="Proteomes" id="UP001595955">
    <property type="component" value="Unassembled WGS sequence"/>
</dbReference>
<keyword evidence="1" id="KW-0479">Metal-binding</keyword>
<reference evidence="4" key="1">
    <citation type="journal article" date="2019" name="Int. J. Syst. Evol. Microbiol.">
        <title>The Global Catalogue of Microorganisms (GCM) 10K type strain sequencing project: providing services to taxonomists for standard genome sequencing and annotation.</title>
        <authorList>
            <consortium name="The Broad Institute Genomics Platform"/>
            <consortium name="The Broad Institute Genome Sequencing Center for Infectious Disease"/>
            <person name="Wu L."/>
            <person name="Ma J."/>
        </authorList>
    </citation>
    <scope>NUCLEOTIDE SEQUENCE [LARGE SCALE GENOMIC DNA]</scope>
    <source>
        <strain evidence="4">JCM 3369</strain>
    </source>
</reference>
<keyword evidence="4" id="KW-1185">Reference proteome</keyword>
<dbReference type="RefSeq" id="WP_241237042.1">
    <property type="nucleotide sequence ID" value="NZ_CP033325.1"/>
</dbReference>
<protein>
    <submittedName>
        <fullName evidence="3">Cupin domain-containing protein</fullName>
    </submittedName>
</protein>
<dbReference type="SUPFAM" id="SSF51182">
    <property type="entry name" value="RmlC-like cupins"/>
    <property type="match status" value="1"/>
</dbReference>
<dbReference type="PANTHER" id="PTHR35848">
    <property type="entry name" value="OXALATE-BINDING PROTEIN"/>
    <property type="match status" value="1"/>
</dbReference>
<dbReference type="InterPro" id="IPR011051">
    <property type="entry name" value="RmlC_Cupin_sf"/>
</dbReference>
<evidence type="ECO:0000256" key="1">
    <source>
        <dbReference type="ARBA" id="ARBA00022723"/>
    </source>
</evidence>
<evidence type="ECO:0000313" key="4">
    <source>
        <dbReference type="Proteomes" id="UP001595955"/>
    </source>
</evidence>
<comment type="caution">
    <text evidence="3">The sequence shown here is derived from an EMBL/GenBank/DDBJ whole genome shotgun (WGS) entry which is preliminary data.</text>
</comment>
<dbReference type="Gene3D" id="2.60.120.10">
    <property type="entry name" value="Jelly Rolls"/>
    <property type="match status" value="1"/>
</dbReference>
<evidence type="ECO:0000259" key="2">
    <source>
        <dbReference type="Pfam" id="PF07883"/>
    </source>
</evidence>
<dbReference type="InterPro" id="IPR051610">
    <property type="entry name" value="GPI/OXD"/>
</dbReference>
<organism evidence="3 4">
    <name type="scientific">Georgenia faecalis</name>
    <dbReference type="NCBI Taxonomy" id="2483799"/>
    <lineage>
        <taxon>Bacteria</taxon>
        <taxon>Bacillati</taxon>
        <taxon>Actinomycetota</taxon>
        <taxon>Actinomycetes</taxon>
        <taxon>Micrococcales</taxon>
        <taxon>Bogoriellaceae</taxon>
        <taxon>Georgenia</taxon>
    </lineage>
</organism>
<feature type="domain" description="Cupin type-2" evidence="2">
    <location>
        <begin position="52"/>
        <end position="119"/>
    </location>
</feature>
<name>A0ABV9D620_9MICO</name>
<dbReference type="InterPro" id="IPR013096">
    <property type="entry name" value="Cupin_2"/>
</dbReference>
<dbReference type="Pfam" id="PF07883">
    <property type="entry name" value="Cupin_2"/>
    <property type="match status" value="1"/>
</dbReference>
<gene>
    <name evidence="3" type="ORF">ACFO3F_01985</name>
</gene>
<accession>A0ABV9D620</accession>